<proteinExistence type="predicted"/>
<accession>A0A090NGY1</accession>
<feature type="transmembrane region" description="Helical" evidence="1">
    <location>
        <begin position="49"/>
        <end position="70"/>
    </location>
</feature>
<evidence type="ECO:0000313" key="3">
    <source>
        <dbReference type="Proteomes" id="UP000017944"/>
    </source>
</evidence>
<sequence length="119" mass="14068">MCDSEAEKILFILNKHERAYRCQYPVYIFLAIVLWILPILLIIYLHFCIGIGFCIAWTAYYFLSLFEYFVKYFVPLDREDLLNLMDLAKDSPDAKQELLERLLSGKRRPGGMKWISSAF</sequence>
<comment type="caution">
    <text evidence="2">The sequence shown here is derived from an EMBL/GenBank/DDBJ whole genome shotgun (WGS) entry which is preliminary data.</text>
</comment>
<organism evidence="2 3">
    <name type="scientific">Shigella dysenteriae WRSd3</name>
    <dbReference type="NCBI Taxonomy" id="1401327"/>
    <lineage>
        <taxon>Bacteria</taxon>
        <taxon>Pseudomonadati</taxon>
        <taxon>Pseudomonadota</taxon>
        <taxon>Gammaproteobacteria</taxon>
        <taxon>Enterobacterales</taxon>
        <taxon>Enterobacteriaceae</taxon>
        <taxon>Shigella</taxon>
    </lineage>
</organism>
<name>A0A090NGY1_SHIDY</name>
<keyword evidence="1" id="KW-0472">Membrane</keyword>
<dbReference type="AlphaFoldDB" id="A0A090NGY1"/>
<evidence type="ECO:0000256" key="1">
    <source>
        <dbReference type="SAM" id="Phobius"/>
    </source>
</evidence>
<protein>
    <submittedName>
        <fullName evidence="2">Uncharacterized protein</fullName>
    </submittedName>
</protein>
<keyword evidence="1" id="KW-0812">Transmembrane</keyword>
<dbReference type="EMBL" id="AXUT01000160">
    <property type="protein sequence ID" value="ESU79450.1"/>
    <property type="molecule type" value="Genomic_DNA"/>
</dbReference>
<feature type="transmembrane region" description="Helical" evidence="1">
    <location>
        <begin position="24"/>
        <end position="43"/>
    </location>
</feature>
<dbReference type="Proteomes" id="UP000017944">
    <property type="component" value="Unassembled WGS sequence"/>
</dbReference>
<evidence type="ECO:0000313" key="2">
    <source>
        <dbReference type="EMBL" id="ESU79450.1"/>
    </source>
</evidence>
<keyword evidence="1" id="KW-1133">Transmembrane helix</keyword>
<reference evidence="2 3" key="1">
    <citation type="submission" date="2013-10" db="EMBL/GenBank/DDBJ databases">
        <title>Draft genomes and the virulence plasmids of Sd1617 vaccine constructs: WRSd3 and WRSd5.</title>
        <authorList>
            <person name="Aksomboon Vongsawan A."/>
            <person name="Venkatesan M.M."/>
            <person name="Vaisvil B."/>
            <person name="Emel G."/>
            <person name="Kepatral V."/>
            <person name="Sethabutr O."/>
            <person name="Serichantalergs O."/>
            <person name="Mason C."/>
        </authorList>
    </citation>
    <scope>NUCLEOTIDE SEQUENCE [LARGE SCALE GENOMIC DNA]</scope>
    <source>
        <strain evidence="2 3">WRSd3</strain>
    </source>
</reference>
<gene>
    <name evidence="2" type="ORF">WRSd3_02116</name>
</gene>